<gene>
    <name evidence="1" type="ORF">MMF98_08220</name>
</gene>
<keyword evidence="2" id="KW-1185">Reference proteome</keyword>
<proteinExistence type="predicted"/>
<dbReference type="SUPFAM" id="SSF48403">
    <property type="entry name" value="Ankyrin repeat"/>
    <property type="match status" value="1"/>
</dbReference>
<dbReference type="EMBL" id="JALGBI010000001">
    <property type="protein sequence ID" value="MCJ0763192.1"/>
    <property type="molecule type" value="Genomic_DNA"/>
</dbReference>
<reference evidence="1" key="1">
    <citation type="submission" date="2022-03" db="EMBL/GenBank/DDBJ databases">
        <authorList>
            <person name="Woo C.Y."/>
        </authorList>
    </citation>
    <scope>NUCLEOTIDE SEQUENCE</scope>
    <source>
        <strain evidence="1">CYS-02</strain>
    </source>
</reference>
<protein>
    <submittedName>
        <fullName evidence="1">Ankyrin repeat domain-containing protein</fullName>
    </submittedName>
</protein>
<dbReference type="Gene3D" id="1.25.40.20">
    <property type="entry name" value="Ankyrin repeat-containing domain"/>
    <property type="match status" value="1"/>
</dbReference>
<dbReference type="Proteomes" id="UP001139447">
    <property type="component" value="Unassembled WGS sequence"/>
</dbReference>
<dbReference type="InterPro" id="IPR036770">
    <property type="entry name" value="Ankyrin_rpt-contain_sf"/>
</dbReference>
<organism evidence="1 2">
    <name type="scientific">Variovorax terrae</name>
    <dbReference type="NCBI Taxonomy" id="2923278"/>
    <lineage>
        <taxon>Bacteria</taxon>
        <taxon>Pseudomonadati</taxon>
        <taxon>Pseudomonadota</taxon>
        <taxon>Betaproteobacteria</taxon>
        <taxon>Burkholderiales</taxon>
        <taxon>Comamonadaceae</taxon>
        <taxon>Variovorax</taxon>
    </lineage>
</organism>
<evidence type="ECO:0000313" key="2">
    <source>
        <dbReference type="Proteomes" id="UP001139447"/>
    </source>
</evidence>
<comment type="caution">
    <text evidence="1">The sequence shown here is derived from an EMBL/GenBank/DDBJ whole genome shotgun (WGS) entry which is preliminary data.</text>
</comment>
<dbReference type="AlphaFoldDB" id="A0A9X2AP78"/>
<dbReference type="RefSeq" id="WP_243305790.1">
    <property type="nucleotide sequence ID" value="NZ_JALGBI010000001.1"/>
</dbReference>
<name>A0A9X2AP78_9BURK</name>
<accession>A0A9X2AP78</accession>
<sequence length="273" mass="30200">MIVDFRTQFTRALAEAAAHARAVATFATPSGLEAAPARLVDCLRTLDGDLSRLDLRPKEHHRERHRLLQVLSQPVLDHEDALALFSTIARWHQGCEAQLGIDVVLPALLSRAWRDEAIERHPELFAAARSRPAYPRDVLFHFANLWSGRVPDETDDSAHGTLRSLIALPWKPGAPDVSAAFGNAVRSRSPSILRAFIREFPEQMDRRCGGLTVLHRAVCVEYSADNIAALIEAGANPHALSDDGETPLQYAIREGWETSAKALERSMQENPLG</sequence>
<evidence type="ECO:0000313" key="1">
    <source>
        <dbReference type="EMBL" id="MCJ0763192.1"/>
    </source>
</evidence>